<name>A0A9P6L3R0_9AGAM</name>
<comment type="caution">
    <text evidence="1">The sequence shown here is derived from an EMBL/GenBank/DDBJ whole genome shotgun (WGS) entry which is preliminary data.</text>
</comment>
<protein>
    <recommendedName>
        <fullName evidence="3">F-box domain-containing protein</fullName>
    </recommendedName>
</protein>
<sequence length="366" mass="41651">MSPPCVGTMTLPTLPPEILDFIVDHLHDDPITLKSCCLTSKSLFVRSRRHLFACVTFDPLRSSVRSWMKAFPDPSNSPAHYARSLCIRDSRVVSANACTWIRPFCHVQELSVNTFGWGGPNEISLVQLHGLSPTIKSLHLYTGVHTPIPEIIGLICSFPLLKDLSLHSTRESDPSGWATPQTSPKFTGSLKLNGENRGIIRRLLELPGGLHFSKIRVRCRVEDVDSRTIVDLVSKCSNTLKSLYLRYHHLATSRAPPPLDLSNAMKLKHLNFRWGRTHVRWITMTLQTVQSKDLRRITVFLRNILFAPAEETILEWHELDRLLVQLWISHSIRPRILYKDVVGGIVSRLLPELTMKGFTRHRGERQ</sequence>
<reference evidence="1" key="2">
    <citation type="submission" date="2020-11" db="EMBL/GenBank/DDBJ databases">
        <authorList>
            <consortium name="DOE Joint Genome Institute"/>
            <person name="Kuo A."/>
            <person name="Miyauchi S."/>
            <person name="Kiss E."/>
            <person name="Drula E."/>
            <person name="Kohler A."/>
            <person name="Sanchez-Garcia M."/>
            <person name="Andreopoulos B."/>
            <person name="Barry K.W."/>
            <person name="Bonito G."/>
            <person name="Buee M."/>
            <person name="Carver A."/>
            <person name="Chen C."/>
            <person name="Cichocki N."/>
            <person name="Clum A."/>
            <person name="Culley D."/>
            <person name="Crous P.W."/>
            <person name="Fauchery L."/>
            <person name="Girlanda M."/>
            <person name="Hayes R."/>
            <person name="Keri Z."/>
            <person name="Labutti K."/>
            <person name="Lipzen A."/>
            <person name="Lombard V."/>
            <person name="Magnuson J."/>
            <person name="Maillard F."/>
            <person name="Morin E."/>
            <person name="Murat C."/>
            <person name="Nolan M."/>
            <person name="Ohm R."/>
            <person name="Pangilinan J."/>
            <person name="Pereira M."/>
            <person name="Perotto S."/>
            <person name="Peter M."/>
            <person name="Riley R."/>
            <person name="Sitrit Y."/>
            <person name="Stielow B."/>
            <person name="Szollosi G."/>
            <person name="Zifcakova L."/>
            <person name="Stursova M."/>
            <person name="Spatafora J.W."/>
            <person name="Tedersoo L."/>
            <person name="Vaario L.-M."/>
            <person name="Yamada A."/>
            <person name="Yan M."/>
            <person name="Wang P."/>
            <person name="Xu J."/>
            <person name="Bruns T."/>
            <person name="Baldrian P."/>
            <person name="Vilgalys R."/>
            <person name="Henrissat B."/>
            <person name="Grigoriev I.V."/>
            <person name="Hibbett D."/>
            <person name="Nagy L.G."/>
            <person name="Martin F.M."/>
        </authorList>
    </citation>
    <scope>NUCLEOTIDE SEQUENCE</scope>
    <source>
        <strain evidence="1">UH-Tt-Lm1</strain>
    </source>
</reference>
<dbReference type="AlphaFoldDB" id="A0A9P6L3R0"/>
<evidence type="ECO:0000313" key="1">
    <source>
        <dbReference type="EMBL" id="KAF9780877.1"/>
    </source>
</evidence>
<dbReference type="SUPFAM" id="SSF52047">
    <property type="entry name" value="RNI-like"/>
    <property type="match status" value="1"/>
</dbReference>
<keyword evidence="2" id="KW-1185">Reference proteome</keyword>
<accession>A0A9P6L3R0</accession>
<dbReference type="EMBL" id="WIUZ02000015">
    <property type="protein sequence ID" value="KAF9780877.1"/>
    <property type="molecule type" value="Genomic_DNA"/>
</dbReference>
<evidence type="ECO:0008006" key="3">
    <source>
        <dbReference type="Google" id="ProtNLM"/>
    </source>
</evidence>
<gene>
    <name evidence="1" type="ORF">BJ322DRAFT_287392</name>
</gene>
<reference evidence="1" key="1">
    <citation type="journal article" date="2020" name="Nat. Commun.">
        <title>Large-scale genome sequencing of mycorrhizal fungi provides insights into the early evolution of symbiotic traits.</title>
        <authorList>
            <person name="Miyauchi S."/>
            <person name="Kiss E."/>
            <person name="Kuo A."/>
            <person name="Drula E."/>
            <person name="Kohler A."/>
            <person name="Sanchez-Garcia M."/>
            <person name="Morin E."/>
            <person name="Andreopoulos B."/>
            <person name="Barry K.W."/>
            <person name="Bonito G."/>
            <person name="Buee M."/>
            <person name="Carver A."/>
            <person name="Chen C."/>
            <person name="Cichocki N."/>
            <person name="Clum A."/>
            <person name="Culley D."/>
            <person name="Crous P.W."/>
            <person name="Fauchery L."/>
            <person name="Girlanda M."/>
            <person name="Hayes R.D."/>
            <person name="Keri Z."/>
            <person name="LaButti K."/>
            <person name="Lipzen A."/>
            <person name="Lombard V."/>
            <person name="Magnuson J."/>
            <person name="Maillard F."/>
            <person name="Murat C."/>
            <person name="Nolan M."/>
            <person name="Ohm R.A."/>
            <person name="Pangilinan J."/>
            <person name="Pereira M.F."/>
            <person name="Perotto S."/>
            <person name="Peter M."/>
            <person name="Pfister S."/>
            <person name="Riley R."/>
            <person name="Sitrit Y."/>
            <person name="Stielow J.B."/>
            <person name="Szollosi G."/>
            <person name="Zifcakova L."/>
            <person name="Stursova M."/>
            <person name="Spatafora J.W."/>
            <person name="Tedersoo L."/>
            <person name="Vaario L.M."/>
            <person name="Yamada A."/>
            <person name="Yan M."/>
            <person name="Wang P."/>
            <person name="Xu J."/>
            <person name="Bruns T."/>
            <person name="Baldrian P."/>
            <person name="Vilgalys R."/>
            <person name="Dunand C."/>
            <person name="Henrissat B."/>
            <person name="Grigoriev I.V."/>
            <person name="Hibbett D."/>
            <person name="Nagy L.G."/>
            <person name="Martin F.M."/>
        </authorList>
    </citation>
    <scope>NUCLEOTIDE SEQUENCE</scope>
    <source>
        <strain evidence="1">UH-Tt-Lm1</strain>
    </source>
</reference>
<organism evidence="1 2">
    <name type="scientific">Thelephora terrestris</name>
    <dbReference type="NCBI Taxonomy" id="56493"/>
    <lineage>
        <taxon>Eukaryota</taxon>
        <taxon>Fungi</taxon>
        <taxon>Dikarya</taxon>
        <taxon>Basidiomycota</taxon>
        <taxon>Agaricomycotina</taxon>
        <taxon>Agaricomycetes</taxon>
        <taxon>Thelephorales</taxon>
        <taxon>Thelephoraceae</taxon>
        <taxon>Thelephora</taxon>
    </lineage>
</organism>
<dbReference type="OrthoDB" id="2835132at2759"/>
<proteinExistence type="predicted"/>
<dbReference type="Proteomes" id="UP000736335">
    <property type="component" value="Unassembled WGS sequence"/>
</dbReference>
<evidence type="ECO:0000313" key="2">
    <source>
        <dbReference type="Proteomes" id="UP000736335"/>
    </source>
</evidence>